<dbReference type="Pfam" id="PF11566">
    <property type="entry name" value="PI31_Prot_N"/>
    <property type="match status" value="1"/>
</dbReference>
<name>A0A8H7BXA3_9FUNG</name>
<dbReference type="Proteomes" id="UP000605846">
    <property type="component" value="Unassembled WGS sequence"/>
</dbReference>
<dbReference type="AlphaFoldDB" id="A0A8H7BXA3"/>
<keyword evidence="6" id="KW-0597">Phosphoprotein</keyword>
<dbReference type="Gene3D" id="3.40.1000.30">
    <property type="match status" value="1"/>
</dbReference>
<keyword evidence="9" id="KW-0007">Acetylation</keyword>
<evidence type="ECO:0008006" key="16">
    <source>
        <dbReference type="Google" id="ProtNLM"/>
    </source>
</evidence>
<sequence length="346" mass="37463">MAETNVLDPSLILHSITQIVPNTLQSPYDALAAATHAVMLSVGFRYAGLGDDARQVEGDGTTRVLPEAWNAQGPHSYSCRYSHPQSSLTFVIKSLKLGERWIVHGLAIEDNKTASLDISAPDYTSASFFPYEQSAEKPLVHGFISTERFNDFILLFKINILQKLIPGLYKPGYQEEPSGVRTTSTSNEPSQGTSPEVPRRPEAPSTRPPIFDEPFAPEDPFSRRYNPLSVGWTDLDPLSGQSHMPGGDGMYVGPEHPMFGEGDTDPSSIYGGPEPIPRQSVPPGARFDPIGPFGRIPGRGGHNVRGRGGFGGRGGRGGPGSQGGFFSGEPDNDEFLPPGNNYNMYM</sequence>
<dbReference type="EMBL" id="JABAYA010000021">
    <property type="protein sequence ID" value="KAF7729868.1"/>
    <property type="molecule type" value="Genomic_DNA"/>
</dbReference>
<feature type="domain" description="PI31 proteasome regulator N-terminal" evidence="13">
    <location>
        <begin position="23"/>
        <end position="170"/>
    </location>
</feature>
<keyword evidence="8" id="KW-0647">Proteasome</keyword>
<evidence type="ECO:0000256" key="6">
    <source>
        <dbReference type="ARBA" id="ARBA00022553"/>
    </source>
</evidence>
<reference evidence="14" key="1">
    <citation type="submission" date="2020-01" db="EMBL/GenBank/DDBJ databases">
        <title>Genome Sequencing of Three Apophysomyces-Like Fungal Strains Confirms a Novel Fungal Genus in the Mucoromycota with divergent Burkholderia-like Endosymbiotic Bacteria.</title>
        <authorList>
            <person name="Stajich J.E."/>
            <person name="Macias A.M."/>
            <person name="Carter-House D."/>
            <person name="Lovett B."/>
            <person name="Kasson L.R."/>
            <person name="Berry K."/>
            <person name="Grigoriev I."/>
            <person name="Chang Y."/>
            <person name="Spatafora J."/>
            <person name="Kasson M.T."/>
        </authorList>
    </citation>
    <scope>NUCLEOTIDE SEQUENCE</scope>
    <source>
        <strain evidence="14">NRRL A-21654</strain>
    </source>
</reference>
<proteinExistence type="inferred from homology"/>
<feature type="region of interest" description="Disordered" evidence="11">
    <location>
        <begin position="175"/>
        <end position="222"/>
    </location>
</feature>
<evidence type="ECO:0000256" key="3">
    <source>
        <dbReference type="ARBA" id="ARBA00006405"/>
    </source>
</evidence>
<feature type="domain" description="PI31 proteasome regulator C-terminal" evidence="12">
    <location>
        <begin position="231"/>
        <end position="292"/>
    </location>
</feature>
<comment type="subcellular location">
    <subcellularLocation>
        <location evidence="2">Cytoplasm</location>
    </subcellularLocation>
    <subcellularLocation>
        <location evidence="1">Endoplasmic reticulum</location>
    </subcellularLocation>
</comment>
<dbReference type="PANTHER" id="PTHR13266">
    <property type="entry name" value="PROTEASOME INHIBITOR"/>
    <property type="match status" value="1"/>
</dbReference>
<dbReference type="GO" id="GO:0043161">
    <property type="term" value="P:proteasome-mediated ubiquitin-dependent protein catabolic process"/>
    <property type="evidence" value="ECO:0007669"/>
    <property type="project" value="InterPro"/>
</dbReference>
<dbReference type="PANTHER" id="PTHR13266:SF1">
    <property type="entry name" value="PROTEASOME INHIBITOR PI31 SUBUNIT"/>
    <property type="match status" value="1"/>
</dbReference>
<keyword evidence="15" id="KW-1185">Reference proteome</keyword>
<evidence type="ECO:0000259" key="13">
    <source>
        <dbReference type="Pfam" id="PF11566"/>
    </source>
</evidence>
<gene>
    <name evidence="14" type="ORF">EC973_003602</name>
</gene>
<dbReference type="OrthoDB" id="68090at2759"/>
<comment type="caution">
    <text evidence="14">The sequence shown here is derived from an EMBL/GenBank/DDBJ whole genome shotgun (WGS) entry which is preliminary data.</text>
</comment>
<feature type="compositionally biased region" description="Gly residues" evidence="11">
    <location>
        <begin position="297"/>
        <end position="326"/>
    </location>
</feature>
<dbReference type="InterPro" id="IPR013886">
    <property type="entry name" value="PI31_Prot_C"/>
</dbReference>
<keyword evidence="5" id="KW-0963">Cytoplasm</keyword>
<comment type="function">
    <text evidence="10">Plays an important role in control of proteasome function. Inhibits the hydrolysis of protein and peptide substrates by the 20S proteasome. Also inhibits the activation of the proteasome by the proteasome regulatory proteins PA700 and PA28.</text>
</comment>
<feature type="region of interest" description="Disordered" evidence="11">
    <location>
        <begin position="294"/>
        <end position="346"/>
    </location>
</feature>
<dbReference type="GO" id="GO:0005783">
    <property type="term" value="C:endoplasmic reticulum"/>
    <property type="evidence" value="ECO:0007669"/>
    <property type="project" value="UniProtKB-SubCell"/>
</dbReference>
<evidence type="ECO:0000256" key="11">
    <source>
        <dbReference type="SAM" id="MobiDB-lite"/>
    </source>
</evidence>
<comment type="similarity">
    <text evidence="3">Belongs to the proteasome inhibitor PI31 family.</text>
</comment>
<dbReference type="GO" id="GO:0000502">
    <property type="term" value="C:proteasome complex"/>
    <property type="evidence" value="ECO:0007669"/>
    <property type="project" value="UniProtKB-KW"/>
</dbReference>
<organism evidence="14 15">
    <name type="scientific">Apophysomyces ossiformis</name>
    <dbReference type="NCBI Taxonomy" id="679940"/>
    <lineage>
        <taxon>Eukaryota</taxon>
        <taxon>Fungi</taxon>
        <taxon>Fungi incertae sedis</taxon>
        <taxon>Mucoromycota</taxon>
        <taxon>Mucoromycotina</taxon>
        <taxon>Mucoromycetes</taxon>
        <taxon>Mucorales</taxon>
        <taxon>Mucorineae</taxon>
        <taxon>Mucoraceae</taxon>
        <taxon>Apophysomyces</taxon>
    </lineage>
</organism>
<evidence type="ECO:0000256" key="10">
    <source>
        <dbReference type="ARBA" id="ARBA00024805"/>
    </source>
</evidence>
<evidence type="ECO:0000256" key="2">
    <source>
        <dbReference type="ARBA" id="ARBA00004496"/>
    </source>
</evidence>
<dbReference type="Pfam" id="PF08577">
    <property type="entry name" value="PI31_Prot_C"/>
    <property type="match status" value="1"/>
</dbReference>
<evidence type="ECO:0000313" key="14">
    <source>
        <dbReference type="EMBL" id="KAF7729868.1"/>
    </source>
</evidence>
<evidence type="ECO:0000256" key="1">
    <source>
        <dbReference type="ARBA" id="ARBA00004240"/>
    </source>
</evidence>
<keyword evidence="7" id="KW-0256">Endoplasmic reticulum</keyword>
<dbReference type="InterPro" id="IPR045128">
    <property type="entry name" value="PI31-like"/>
</dbReference>
<dbReference type="InterPro" id="IPR021625">
    <property type="entry name" value="PI31_Prot_N"/>
</dbReference>
<evidence type="ECO:0000256" key="7">
    <source>
        <dbReference type="ARBA" id="ARBA00022824"/>
    </source>
</evidence>
<evidence type="ECO:0000256" key="5">
    <source>
        <dbReference type="ARBA" id="ARBA00022490"/>
    </source>
</evidence>
<keyword evidence="4" id="KW-0488">Methylation</keyword>
<evidence type="ECO:0000256" key="9">
    <source>
        <dbReference type="ARBA" id="ARBA00022990"/>
    </source>
</evidence>
<protein>
    <recommendedName>
        <fullName evidence="16">Proteasome inhibitor PI31 subunit</fullName>
    </recommendedName>
</protein>
<dbReference type="GO" id="GO:0004866">
    <property type="term" value="F:endopeptidase inhibitor activity"/>
    <property type="evidence" value="ECO:0007669"/>
    <property type="project" value="InterPro"/>
</dbReference>
<feature type="compositionally biased region" description="Polar residues" evidence="11">
    <location>
        <begin position="180"/>
        <end position="194"/>
    </location>
</feature>
<accession>A0A8H7BXA3</accession>
<evidence type="ECO:0000259" key="12">
    <source>
        <dbReference type="Pfam" id="PF08577"/>
    </source>
</evidence>
<evidence type="ECO:0000313" key="15">
    <source>
        <dbReference type="Proteomes" id="UP000605846"/>
    </source>
</evidence>
<evidence type="ECO:0000256" key="4">
    <source>
        <dbReference type="ARBA" id="ARBA00022481"/>
    </source>
</evidence>
<dbReference type="GO" id="GO:0070628">
    <property type="term" value="F:proteasome binding"/>
    <property type="evidence" value="ECO:0007669"/>
    <property type="project" value="InterPro"/>
</dbReference>
<evidence type="ECO:0000256" key="8">
    <source>
        <dbReference type="ARBA" id="ARBA00022942"/>
    </source>
</evidence>